<dbReference type="OrthoDB" id="1938131at2759"/>
<protein>
    <recommendedName>
        <fullName evidence="3">RNase H type-1 domain-containing protein</fullName>
    </recommendedName>
</protein>
<dbReference type="EMBL" id="VOIH02000010">
    <property type="protein sequence ID" value="KAF3434629.1"/>
    <property type="molecule type" value="Genomic_DNA"/>
</dbReference>
<sequence>MPQAPQIIHVVWSPPPIRWLKVNTNGVVDGCLGLDGCGGYFVTSRCFIKGSFIVPLDSCYAYKSELLGVIITIECAKDFGEGNTVADILSKLDVSSSRVQWWWSLSDSCSSIHYRNLNGFENYRRDTLVEELVVVRVVTPVRELSSGSHSMRRSHREDIPSTSGRGYRDIWLDKDSARRELEGKQHDVAMFL</sequence>
<organism evidence="1 2">
    <name type="scientific">Rhamnella rubrinervis</name>
    <dbReference type="NCBI Taxonomy" id="2594499"/>
    <lineage>
        <taxon>Eukaryota</taxon>
        <taxon>Viridiplantae</taxon>
        <taxon>Streptophyta</taxon>
        <taxon>Embryophyta</taxon>
        <taxon>Tracheophyta</taxon>
        <taxon>Spermatophyta</taxon>
        <taxon>Magnoliopsida</taxon>
        <taxon>eudicotyledons</taxon>
        <taxon>Gunneridae</taxon>
        <taxon>Pentapetalae</taxon>
        <taxon>rosids</taxon>
        <taxon>fabids</taxon>
        <taxon>Rosales</taxon>
        <taxon>Rhamnaceae</taxon>
        <taxon>rhamnoid group</taxon>
        <taxon>Rhamneae</taxon>
        <taxon>Rhamnella</taxon>
    </lineage>
</organism>
<evidence type="ECO:0008006" key="3">
    <source>
        <dbReference type="Google" id="ProtNLM"/>
    </source>
</evidence>
<proteinExistence type="predicted"/>
<evidence type="ECO:0000313" key="1">
    <source>
        <dbReference type="EMBL" id="KAF3434629.1"/>
    </source>
</evidence>
<accession>A0A8K0DV49</accession>
<name>A0A8K0DV49_9ROSA</name>
<gene>
    <name evidence="1" type="ORF">FNV43_RR21714</name>
</gene>
<reference evidence="1" key="1">
    <citation type="submission" date="2020-03" db="EMBL/GenBank/DDBJ databases">
        <title>A high-quality chromosome-level genome assembly of a woody plant with both climbing and erect habits, Rhamnella rubrinervis.</title>
        <authorList>
            <person name="Lu Z."/>
            <person name="Yang Y."/>
            <person name="Zhu X."/>
            <person name="Sun Y."/>
        </authorList>
    </citation>
    <scope>NUCLEOTIDE SEQUENCE</scope>
    <source>
        <strain evidence="1">BYM</strain>
        <tissue evidence="1">Leaf</tissue>
    </source>
</reference>
<dbReference type="Proteomes" id="UP000796880">
    <property type="component" value="Unassembled WGS sequence"/>
</dbReference>
<comment type="caution">
    <text evidence="1">The sequence shown here is derived from an EMBL/GenBank/DDBJ whole genome shotgun (WGS) entry which is preliminary data.</text>
</comment>
<keyword evidence="2" id="KW-1185">Reference proteome</keyword>
<dbReference type="AlphaFoldDB" id="A0A8K0DV49"/>
<evidence type="ECO:0000313" key="2">
    <source>
        <dbReference type="Proteomes" id="UP000796880"/>
    </source>
</evidence>